<evidence type="ECO:0000313" key="3">
    <source>
        <dbReference type="Proteomes" id="UP000221538"/>
    </source>
</evidence>
<feature type="region of interest" description="Disordered" evidence="1">
    <location>
        <begin position="383"/>
        <end position="404"/>
    </location>
</feature>
<sequence length="494" mass="54491">MRKSKGYRVDVEFDCPVVDATRLEQVLRHHFGATEVRVAVRAVTSDKLLSGPPRWEPNPGTGAHTMLEIVRERGVVRWRDIKHVRNSRAALELLLMDGHLVRVSHGLFRDGSRPLDAEIAVKQREPYFRGQLGTRQQTIYDALAKPATAAELRQREGVSRQAVDQILKKLMKSGLIRRLPTPGESSEWVYAQSGKRTLDVLVDREPKIGSLEKATLRLIPPVGGARRAALVERLGQSTHSALKRLVAKGLVEKAGTPKRQLIRLTQKGLTHSAYDLEGEHLPGNDVSAALKPEQVRLLLALDALGPARALDISAAAGVRSKRAPSAGQYLQRLRMSGYIVQERPMPGRAPIYRLTKQGTTAIAAAKLAGKAMSPNKARRAVERDAADRAQQAASRHYSSPGQGRTPEILALLESGPLTSREIQDQLSNPFKFYRSVGLAASDLQKRGWVRCIGSGDHAAKRWELTSAGLDWLEARRAQHEVQQIDLAPSEAHHP</sequence>
<reference evidence="2 3" key="1">
    <citation type="journal article" date="2013" name="Biodegradation">
        <title>Occurrence of 4-tert-butylphenol (4-t-BP) biodegradation in an aquatic sample caused by the presence of Spirodela polyrrhiza and isolation of a 4-t-BP-utilizing bacterium.</title>
        <authorList>
            <person name="Ogata Y."/>
            <person name="Toyama T."/>
            <person name="Yu N."/>
            <person name="Wang X."/>
            <person name="Sei K."/>
            <person name="Ike M."/>
        </authorList>
    </citation>
    <scope>NUCLEOTIDE SEQUENCE [LARGE SCALE GENOMIC DNA]</scope>
    <source>
        <strain evidence="2 3">OMI</strain>
    </source>
</reference>
<dbReference type="InterPro" id="IPR036388">
    <property type="entry name" value="WH-like_DNA-bd_sf"/>
</dbReference>
<evidence type="ECO:0000256" key="1">
    <source>
        <dbReference type="SAM" id="MobiDB-lite"/>
    </source>
</evidence>
<evidence type="ECO:0000313" key="2">
    <source>
        <dbReference type="EMBL" id="GAY20089.1"/>
    </source>
</evidence>
<reference evidence="2 3" key="2">
    <citation type="journal article" date="2013" name="Environ. Sci. Technol.">
        <title>The 4-tert-butylphenol-utilizing bacterium Sphingobium fuliginis OMI can degrade bisphenols via phenolic ring hydroxylation and meta-cleavage pathway.</title>
        <authorList>
            <person name="Ogata Y."/>
            <person name="Goda S."/>
            <person name="Toyama T."/>
            <person name="Sei K."/>
            <person name="Ike M."/>
        </authorList>
    </citation>
    <scope>NUCLEOTIDE SEQUENCE [LARGE SCALE GENOMIC DNA]</scope>
    <source>
        <strain evidence="2 3">OMI</strain>
    </source>
</reference>
<protein>
    <submittedName>
        <fullName evidence="2">Uncharacterized protein</fullName>
    </submittedName>
</protein>
<dbReference type="Proteomes" id="UP000221538">
    <property type="component" value="Unassembled WGS sequence"/>
</dbReference>
<proteinExistence type="predicted"/>
<organism evidence="2 3">
    <name type="scientific">Sphingobium fuliginis (strain ATCC 27551)</name>
    <dbReference type="NCBI Taxonomy" id="336203"/>
    <lineage>
        <taxon>Bacteria</taxon>
        <taxon>Pseudomonadati</taxon>
        <taxon>Pseudomonadota</taxon>
        <taxon>Alphaproteobacteria</taxon>
        <taxon>Sphingomonadales</taxon>
        <taxon>Sphingomonadaceae</taxon>
        <taxon>Sphingobium</taxon>
    </lineage>
</organism>
<dbReference type="EMBL" id="BEWI01000030">
    <property type="protein sequence ID" value="GAY20089.1"/>
    <property type="molecule type" value="Genomic_DNA"/>
</dbReference>
<dbReference type="InterPro" id="IPR036390">
    <property type="entry name" value="WH_DNA-bd_sf"/>
</dbReference>
<dbReference type="SUPFAM" id="SSF46785">
    <property type="entry name" value="Winged helix' DNA-binding domain"/>
    <property type="match status" value="3"/>
</dbReference>
<dbReference type="AlphaFoldDB" id="A0A292ZB46"/>
<name>A0A292ZB46_SPHSA</name>
<dbReference type="Gene3D" id="1.10.10.10">
    <property type="entry name" value="Winged helix-like DNA-binding domain superfamily/Winged helix DNA-binding domain"/>
    <property type="match status" value="2"/>
</dbReference>
<gene>
    <name evidence="2" type="ORF">SFOMI_0611</name>
</gene>
<comment type="caution">
    <text evidence="2">The sequence shown here is derived from an EMBL/GenBank/DDBJ whole genome shotgun (WGS) entry which is preliminary data.</text>
</comment>
<accession>A0A292ZB46</accession>